<dbReference type="EMBL" id="LR797252">
    <property type="protein sequence ID" value="CAB4197021.1"/>
    <property type="molecule type" value="Genomic_DNA"/>
</dbReference>
<reference evidence="1" key="1">
    <citation type="submission" date="2020-05" db="EMBL/GenBank/DDBJ databases">
        <authorList>
            <person name="Chiriac C."/>
            <person name="Salcher M."/>
            <person name="Ghai R."/>
            <person name="Kavagutti S V."/>
        </authorList>
    </citation>
    <scope>NUCLEOTIDE SEQUENCE</scope>
</reference>
<name>A0A6J5RTY5_9CAUD</name>
<accession>A0A6J5RTY5</accession>
<organism evidence="1">
    <name type="scientific">uncultured Caudovirales phage</name>
    <dbReference type="NCBI Taxonomy" id="2100421"/>
    <lineage>
        <taxon>Viruses</taxon>
        <taxon>Duplodnaviria</taxon>
        <taxon>Heunggongvirae</taxon>
        <taxon>Uroviricota</taxon>
        <taxon>Caudoviricetes</taxon>
        <taxon>Peduoviridae</taxon>
        <taxon>Maltschvirus</taxon>
        <taxon>Maltschvirus maltsch</taxon>
    </lineage>
</organism>
<gene>
    <name evidence="1" type="ORF">UFOVP1290_541</name>
</gene>
<sequence length="155" mass="18276">MRGKKIDSEFLSEYITKCIMSGKHSQEEIISEAKKEIDNIDYKIKEVEKLRIVRSKLLDVVCTFDKSKPSHMNDRKILKFFNIKKNVTCKYICDLIKRESIIDCDKLNDDHHSKLDISYCIKQLVEYNILCKSDKYIFAGIVFNEYFEFLSRGIA</sequence>
<evidence type="ECO:0000313" key="1">
    <source>
        <dbReference type="EMBL" id="CAB4197021.1"/>
    </source>
</evidence>
<protein>
    <submittedName>
        <fullName evidence="1">Uncharacterized protein</fullName>
    </submittedName>
</protein>
<proteinExistence type="predicted"/>